<reference evidence="1" key="1">
    <citation type="submission" date="2022-03" db="EMBL/GenBank/DDBJ databases">
        <title>Draft genome sequence of Aduncisulcus paluster, a free-living microaerophilic Fornicata.</title>
        <authorList>
            <person name="Yuyama I."/>
            <person name="Kume K."/>
            <person name="Tamura T."/>
            <person name="Inagaki Y."/>
            <person name="Hashimoto T."/>
        </authorList>
    </citation>
    <scope>NUCLEOTIDE SEQUENCE</scope>
    <source>
        <strain evidence="1">NY0171</strain>
    </source>
</reference>
<evidence type="ECO:0000313" key="1">
    <source>
        <dbReference type="EMBL" id="GKT13643.1"/>
    </source>
</evidence>
<name>A0ABQ5JWA8_9EUKA</name>
<sequence length="192" mass="22186">MNELNPRDTINGYTGDKLQLISSLIDSYSSFPQFLPHLIHNFDDIIVDLRRSSTSGGGIEYFKEYSKNAMSLIAFSRLHDSTRFISPILFLPHHIQYDSLLMDRRNQYCYKLDAYCFQHDSSETWLNICTGKYVSVAKSFVQFQPAMSMSVFKPKPPVTLEIASDKCRRDLFPDMYTAIELTGGYVELMFEE</sequence>
<accession>A0ABQ5JWA8</accession>
<comment type="caution">
    <text evidence="1">The sequence shown here is derived from an EMBL/GenBank/DDBJ whole genome shotgun (WGS) entry which is preliminary data.</text>
</comment>
<gene>
    <name evidence="1" type="ORF">ADUPG1_010306</name>
</gene>
<keyword evidence="2" id="KW-1185">Reference proteome</keyword>
<dbReference type="Proteomes" id="UP001057375">
    <property type="component" value="Unassembled WGS sequence"/>
</dbReference>
<proteinExistence type="predicted"/>
<evidence type="ECO:0000313" key="2">
    <source>
        <dbReference type="Proteomes" id="UP001057375"/>
    </source>
</evidence>
<dbReference type="EMBL" id="BQXS01011529">
    <property type="protein sequence ID" value="GKT13643.1"/>
    <property type="molecule type" value="Genomic_DNA"/>
</dbReference>
<protein>
    <submittedName>
        <fullName evidence="1">Uncharacterized protein</fullName>
    </submittedName>
</protein>
<organism evidence="1 2">
    <name type="scientific">Aduncisulcus paluster</name>
    <dbReference type="NCBI Taxonomy" id="2918883"/>
    <lineage>
        <taxon>Eukaryota</taxon>
        <taxon>Metamonada</taxon>
        <taxon>Carpediemonas-like organisms</taxon>
        <taxon>Aduncisulcus</taxon>
    </lineage>
</organism>